<protein>
    <submittedName>
        <fullName evidence="1">Uncharacterized protein</fullName>
    </submittedName>
</protein>
<organism evidence="1 3">
    <name type="scientific">Cricetulus griseus</name>
    <name type="common">Chinese hamster</name>
    <name type="synonym">Cricetulus barabensis griseus</name>
    <dbReference type="NCBI Taxonomy" id="10029"/>
    <lineage>
        <taxon>Eukaryota</taxon>
        <taxon>Metazoa</taxon>
        <taxon>Chordata</taxon>
        <taxon>Craniata</taxon>
        <taxon>Vertebrata</taxon>
        <taxon>Euteleostomi</taxon>
        <taxon>Mammalia</taxon>
        <taxon>Eutheria</taxon>
        <taxon>Euarchontoglires</taxon>
        <taxon>Glires</taxon>
        <taxon>Rodentia</taxon>
        <taxon>Myomorpha</taxon>
        <taxon>Muroidea</taxon>
        <taxon>Cricetidae</taxon>
        <taxon>Cricetinae</taxon>
        <taxon>Cricetulus</taxon>
    </lineage>
</organism>
<evidence type="ECO:0000313" key="1">
    <source>
        <dbReference type="EMBL" id="EGV93255.1"/>
    </source>
</evidence>
<reference evidence="1" key="2">
    <citation type="submission" date="2011-08" db="EMBL/GenBank/DDBJ databases">
        <title>The genomic sequence of the Chinese hamster ovary CHO-K1 cell line.</title>
        <authorList>
            <person name="Xu X."/>
            <person name="Nagarajan H."/>
            <person name="Lewis N.E."/>
            <person name="Pan S."/>
            <person name="Cai Z."/>
            <person name="Liu X."/>
            <person name="Chen W."/>
            <person name="Xie M."/>
            <person name="Wang W."/>
            <person name="Hammond S."/>
            <person name="Andersen M.R."/>
            <person name="Neff N."/>
            <person name="Passarelli B."/>
            <person name="Koh W."/>
            <person name="Fan C.H."/>
            <person name="Wang J."/>
            <person name="Gui Y."/>
            <person name="Lee K.H."/>
            <person name="Betenbaugh M.J."/>
            <person name="Quake S.R."/>
            <person name="Famili I."/>
            <person name="Palsson B.O."/>
            <person name="Wang J."/>
        </authorList>
    </citation>
    <scope>NUCLEOTIDE SEQUENCE</scope>
</reference>
<sequence length="66" mass="7413">MVLHASFNHAESFPADLLVLIPSDGLYKALVSQQEVKLRSSLIRILIYELKASGKVYSVQSKKPFH</sequence>
<evidence type="ECO:0000313" key="3">
    <source>
        <dbReference type="Proteomes" id="UP000001075"/>
    </source>
</evidence>
<evidence type="ECO:0000313" key="2">
    <source>
        <dbReference type="EMBL" id="ERE84927.1"/>
    </source>
</evidence>
<reference evidence="3" key="1">
    <citation type="journal article" date="2011" name="Nat. Biotechnol.">
        <title>The genomic sequence of the Chinese hamster ovary (CHO)-K1 cell line.</title>
        <authorList>
            <person name="Xu X."/>
            <person name="Nagarajan H."/>
            <person name="Lewis N.E."/>
            <person name="Pan S."/>
            <person name="Cai Z."/>
            <person name="Liu X."/>
            <person name="Chen W."/>
            <person name="Xie M."/>
            <person name="Wang W."/>
            <person name="Hammond S."/>
            <person name="Andersen M.R."/>
            <person name="Neff N."/>
            <person name="Passarelli B."/>
            <person name="Koh W."/>
            <person name="Fan H.C."/>
            <person name="Wang J."/>
            <person name="Gui Y."/>
            <person name="Lee K.H."/>
            <person name="Betenbaugh M.J."/>
            <person name="Quake S.R."/>
            <person name="Famili I."/>
            <person name="Palsson B.O."/>
            <person name="Wang J."/>
        </authorList>
    </citation>
    <scope>NUCLEOTIDE SEQUENCE [LARGE SCALE GENOMIC DNA]</scope>
    <source>
        <strain evidence="3">CHO K1 cell line</strain>
    </source>
</reference>
<dbReference type="Proteomes" id="UP000001075">
    <property type="component" value="Unassembled WGS sequence"/>
</dbReference>
<dbReference type="Proteomes" id="UP000030759">
    <property type="component" value="Unassembled WGS sequence"/>
</dbReference>
<proteinExistence type="predicted"/>
<accession>G3I265</accession>
<evidence type="ECO:0000313" key="4">
    <source>
        <dbReference type="Proteomes" id="UP000030759"/>
    </source>
</evidence>
<reference evidence="4" key="3">
    <citation type="journal article" date="2013" name="Nat. Biotechnol.">
        <title>Chinese hamster genome sequenced from sorted chromosomes.</title>
        <authorList>
            <person name="Brinkrolf K."/>
            <person name="Rupp O."/>
            <person name="Laux H."/>
            <person name="Kollin F."/>
            <person name="Ernst W."/>
            <person name="Linke B."/>
            <person name="Kofler R."/>
            <person name="Romand S."/>
            <person name="Hesse F."/>
            <person name="Budach W.E."/>
            <person name="Galosy S."/>
            <person name="Muller D."/>
            <person name="Noll T."/>
            <person name="Wienberg J."/>
            <person name="Jostock T."/>
            <person name="Leonard M."/>
            <person name="Grillari J."/>
            <person name="Tauch A."/>
            <person name="Goesmann A."/>
            <person name="Helk B."/>
            <person name="Mott J.E."/>
            <person name="Puhler A."/>
            <person name="Borth N."/>
        </authorList>
    </citation>
    <scope>NUCLEOTIDE SEQUENCE [LARGE SCALE GENOMIC DNA]</scope>
    <source>
        <strain evidence="4">17A/GY</strain>
    </source>
</reference>
<name>G3I265_CRIGR</name>
<dbReference type="EMBL" id="KE667754">
    <property type="protein sequence ID" value="ERE84927.1"/>
    <property type="molecule type" value="Genomic_DNA"/>
</dbReference>
<reference evidence="2" key="4">
    <citation type="submission" date="2013-03" db="EMBL/GenBank/DDBJ databases">
        <title>Chinese hamster genome sequenced from sorted chromosomes.</title>
        <authorList>
            <person name="Brinkrolf K."/>
            <person name="Rupp O."/>
            <person name="Laux H."/>
            <person name="Kollin F."/>
            <person name="Ernst W."/>
            <person name="Linke B."/>
            <person name="Kofler R."/>
            <person name="Romand S."/>
            <person name="Hesse F."/>
            <person name="Budach W.E."/>
            <person name="Galosy S."/>
            <person name="Muller D."/>
            <person name="Noll T."/>
            <person name="Wienberg J."/>
            <person name="Jostock T."/>
            <person name="Leonard M."/>
            <person name="Grillari J."/>
            <person name="Tauch A."/>
            <person name="Goesmann A."/>
            <person name="Helk B."/>
            <person name="Mott J.E."/>
            <person name="Puehler A."/>
            <person name="Borth N."/>
        </authorList>
    </citation>
    <scope>NUCLEOTIDE SEQUENCE</scope>
    <source>
        <strain evidence="2">17A/GY</strain>
    </source>
</reference>
<dbReference type="EMBL" id="JH001114">
    <property type="protein sequence ID" value="EGV93255.1"/>
    <property type="molecule type" value="Genomic_DNA"/>
</dbReference>
<gene>
    <name evidence="2" type="ORF">H671_2g5594</name>
    <name evidence="1" type="ORF">I79_017491</name>
</gene>
<dbReference type="AlphaFoldDB" id="G3I265"/>